<dbReference type="SUPFAM" id="SSF50494">
    <property type="entry name" value="Trypsin-like serine proteases"/>
    <property type="match status" value="1"/>
</dbReference>
<evidence type="ECO:0000313" key="4">
    <source>
        <dbReference type="Proteomes" id="UP001500305"/>
    </source>
</evidence>
<comment type="caution">
    <text evidence="3">The sequence shown here is derived from an EMBL/GenBank/DDBJ whole genome shotgun (WGS) entry which is preliminary data.</text>
</comment>
<name>A0ABP5QHR9_9ACTN</name>
<organism evidence="3 4">
    <name type="scientific">Kitasatospora cystarginea</name>
    <dbReference type="NCBI Taxonomy" id="58350"/>
    <lineage>
        <taxon>Bacteria</taxon>
        <taxon>Bacillati</taxon>
        <taxon>Actinomycetota</taxon>
        <taxon>Actinomycetes</taxon>
        <taxon>Kitasatosporales</taxon>
        <taxon>Streptomycetaceae</taxon>
        <taxon>Kitasatospora</taxon>
    </lineage>
</organism>
<feature type="compositionally biased region" description="Acidic residues" evidence="1">
    <location>
        <begin position="753"/>
        <end position="768"/>
    </location>
</feature>
<evidence type="ECO:0000313" key="3">
    <source>
        <dbReference type="EMBL" id="GAA2236220.1"/>
    </source>
</evidence>
<dbReference type="RefSeq" id="WP_344635565.1">
    <property type="nucleotide sequence ID" value="NZ_BAAATR010000005.1"/>
</dbReference>
<feature type="domain" description="vWA-MoxR associated protein C-terminal" evidence="2">
    <location>
        <begin position="510"/>
        <end position="742"/>
    </location>
</feature>
<dbReference type="Pfam" id="PF20028">
    <property type="entry name" value="VMAP-C"/>
    <property type="match status" value="1"/>
</dbReference>
<keyword evidence="4" id="KW-1185">Reference proteome</keyword>
<dbReference type="Pfam" id="PF13365">
    <property type="entry name" value="Trypsin_2"/>
    <property type="match status" value="1"/>
</dbReference>
<evidence type="ECO:0000256" key="1">
    <source>
        <dbReference type="SAM" id="MobiDB-lite"/>
    </source>
</evidence>
<accession>A0ABP5QHR9</accession>
<dbReference type="Proteomes" id="UP001500305">
    <property type="component" value="Unassembled WGS sequence"/>
</dbReference>
<gene>
    <name evidence="3" type="ORF">GCM10010430_16360</name>
</gene>
<feature type="region of interest" description="Disordered" evidence="1">
    <location>
        <begin position="735"/>
        <end position="768"/>
    </location>
</feature>
<proteinExistence type="predicted"/>
<sequence length="768" mass="83373">MGWSEHEACAAEQVLLDSYASVLDVHTGEVCGGAVFLSGRSVLTCAHVVNMALRRKGFDPGHPGPVTLRISFRGGTVDGELASWIPPRTAEGERVPEGAFGWQGDLAVLRLVAAPPADVRPQRWGRMTGQQKVRAWYGNGLPMSYVDTRVQYTGPDVCYLDVEASGGPIIGPGYSGGPLWSPDDEAVVGLVVGQLRSTEGTVGRGFHDRSFAISWQRIAEELRNALGPQAAASLLPNDGVFGGDGPGPVDPLRRRLAMLIRQFLPGAEGPDGPARFVARECSRHVPPGWRPDADGFAHLLATEPRGLAALVEHLGARHPGAAEFLAVGRSTGLAALLSPGEYGWLRDALADTDPAVFVRAIGQAAPEIRLPPELLLPADEPATRNACRRDRAERLLDGLIAQLERHTGGNSVDRPGTPRVPPLLRAVEYHAAWADGAREPQHGAELRSWCGRVAARLGIGTDVLHEHRATAAEWAASRHVQARTGGTTAGPRIAVSLTRYEYPGQGGEGSFRCAAWADSGDRMLRPVPAPTPGPLAPDEVARFIRTVLATWDEDLPAVEPAAEDPLVEVFLDEPELGLPVEAWDSADPQDRYADTEPLGIAYRMVVRLAGELPPVQAKERARRLRRRWQHLDATAALHLDERCRERRHVTGAVQREQQAARVVLRTADRARRTAFAADCLRLGVPVVLWDRQSHTAYRAEDFEPLAPDGPALGLPERVRRYRAEVFADGSRPLRPVLAWEDPDRPPPPVLELGDPDDLYDNDLAQEGE</sequence>
<dbReference type="InterPro" id="IPR045450">
    <property type="entry name" value="VMAP_C"/>
</dbReference>
<dbReference type="EMBL" id="BAAATR010000005">
    <property type="protein sequence ID" value="GAA2236220.1"/>
    <property type="molecule type" value="Genomic_DNA"/>
</dbReference>
<dbReference type="InterPro" id="IPR009003">
    <property type="entry name" value="Peptidase_S1_PA"/>
</dbReference>
<protein>
    <recommendedName>
        <fullName evidence="2">vWA-MoxR associated protein C-terminal domain-containing protein</fullName>
    </recommendedName>
</protein>
<reference evidence="4" key="1">
    <citation type="journal article" date="2019" name="Int. J. Syst. Evol. Microbiol.">
        <title>The Global Catalogue of Microorganisms (GCM) 10K type strain sequencing project: providing services to taxonomists for standard genome sequencing and annotation.</title>
        <authorList>
            <consortium name="The Broad Institute Genomics Platform"/>
            <consortium name="The Broad Institute Genome Sequencing Center for Infectious Disease"/>
            <person name="Wu L."/>
            <person name="Ma J."/>
        </authorList>
    </citation>
    <scope>NUCLEOTIDE SEQUENCE [LARGE SCALE GENOMIC DNA]</scope>
    <source>
        <strain evidence="4">JCM 7356</strain>
    </source>
</reference>
<evidence type="ECO:0000259" key="2">
    <source>
        <dbReference type="Pfam" id="PF20028"/>
    </source>
</evidence>